<dbReference type="AlphaFoldDB" id="A0A6B0YXV1"/>
<dbReference type="PANTHER" id="PTHR30143:SF0">
    <property type="entry name" value="2-KETO-4-PENTENOATE HYDRATASE"/>
    <property type="match status" value="1"/>
</dbReference>
<dbReference type="InterPro" id="IPR036663">
    <property type="entry name" value="Fumarylacetoacetase_C_sf"/>
</dbReference>
<dbReference type="Pfam" id="PF01557">
    <property type="entry name" value="FAA_hydrolase"/>
    <property type="match status" value="1"/>
</dbReference>
<organism evidence="3">
    <name type="scientific">Caldilineaceae bacterium SB0664_bin_27</name>
    <dbReference type="NCBI Taxonomy" id="2605260"/>
    <lineage>
        <taxon>Bacteria</taxon>
        <taxon>Bacillati</taxon>
        <taxon>Chloroflexota</taxon>
        <taxon>Caldilineae</taxon>
        <taxon>Caldilineales</taxon>
        <taxon>Caldilineaceae</taxon>
    </lineage>
</organism>
<evidence type="ECO:0000256" key="1">
    <source>
        <dbReference type="ARBA" id="ARBA00023239"/>
    </source>
</evidence>
<protein>
    <recommendedName>
        <fullName evidence="2">Fumarylacetoacetase-like C-terminal domain-containing protein</fullName>
    </recommendedName>
</protein>
<feature type="domain" description="Fumarylacetoacetase-like C-terminal" evidence="2">
    <location>
        <begin position="159"/>
        <end position="266"/>
    </location>
</feature>
<dbReference type="SUPFAM" id="SSF56529">
    <property type="entry name" value="FAH"/>
    <property type="match status" value="1"/>
</dbReference>
<dbReference type="GO" id="GO:0005737">
    <property type="term" value="C:cytoplasm"/>
    <property type="evidence" value="ECO:0007669"/>
    <property type="project" value="TreeGrafter"/>
</dbReference>
<sequence length="270" mass="29156">MDRETVQRAGEILAEAWLVDGAVDFPSELLPSDREAAYAVQDEMARLLPEAPTLRAAGWKVGATSPGVQEAEGYDGPIPGRIFASTVFEDAASVPLARCRNARVEAEVAFRFMAAPHLNNERFTHDYLAKMVTAAPSFDITGTRYATSCRVGWDRRQNMLAGIADNGNGGAVVLGRWTSSWGSIDFMQLRVDLRIAGGKSAPNLWAQSRGDPLLALAWTVNQVYERGFELAAGDVVLTGSLTEPQPVKAGDRVECRMPGLGSLSCQLSRA</sequence>
<gene>
    <name evidence="3" type="ORF">F4Y42_12415</name>
</gene>
<dbReference type="GO" id="GO:0008684">
    <property type="term" value="F:2-oxopent-4-enoate hydratase activity"/>
    <property type="evidence" value="ECO:0007669"/>
    <property type="project" value="TreeGrafter"/>
</dbReference>
<keyword evidence="1" id="KW-0456">Lyase</keyword>
<reference evidence="3" key="1">
    <citation type="submission" date="2019-09" db="EMBL/GenBank/DDBJ databases">
        <title>Characterisation of the sponge microbiome using genome-centric metagenomics.</title>
        <authorList>
            <person name="Engelberts J.P."/>
            <person name="Robbins S.J."/>
            <person name="De Goeij J.M."/>
            <person name="Aranda M."/>
            <person name="Bell S.C."/>
            <person name="Webster N.S."/>
        </authorList>
    </citation>
    <scope>NUCLEOTIDE SEQUENCE</scope>
    <source>
        <strain evidence="3">SB0664_bin_27</strain>
    </source>
</reference>
<dbReference type="InterPro" id="IPR050772">
    <property type="entry name" value="Hydratase-Decarb/MhpD_sf"/>
</dbReference>
<dbReference type="Gene3D" id="3.90.850.10">
    <property type="entry name" value="Fumarylacetoacetase-like, C-terminal domain"/>
    <property type="match status" value="1"/>
</dbReference>
<accession>A0A6B0YXV1</accession>
<comment type="caution">
    <text evidence="3">The sequence shown here is derived from an EMBL/GenBank/DDBJ whole genome shotgun (WGS) entry which is preliminary data.</text>
</comment>
<dbReference type="EMBL" id="VXRG01000104">
    <property type="protein sequence ID" value="MXY94238.1"/>
    <property type="molecule type" value="Genomic_DNA"/>
</dbReference>
<dbReference type="InterPro" id="IPR011234">
    <property type="entry name" value="Fumarylacetoacetase-like_C"/>
</dbReference>
<proteinExistence type="predicted"/>
<evidence type="ECO:0000259" key="2">
    <source>
        <dbReference type="Pfam" id="PF01557"/>
    </source>
</evidence>
<evidence type="ECO:0000313" key="3">
    <source>
        <dbReference type="EMBL" id="MXY94238.1"/>
    </source>
</evidence>
<dbReference type="PANTHER" id="PTHR30143">
    <property type="entry name" value="ACID HYDRATASE"/>
    <property type="match status" value="1"/>
</dbReference>
<name>A0A6B0YXV1_9CHLR</name>